<dbReference type="InterPro" id="IPR008949">
    <property type="entry name" value="Isoprenoid_synthase_dom_sf"/>
</dbReference>
<dbReference type="PANTHER" id="PTHR12001">
    <property type="entry name" value="GERANYLGERANYL PYROPHOSPHATE SYNTHASE"/>
    <property type="match status" value="1"/>
</dbReference>
<dbReference type="PROSITE" id="PS00444">
    <property type="entry name" value="POLYPRENYL_SYNTHASE_2"/>
    <property type="match status" value="1"/>
</dbReference>
<comment type="similarity">
    <text evidence="2 6">Belongs to the FPP/GGPP synthase family.</text>
</comment>
<gene>
    <name evidence="7" type="ORF">UABAM_03672</name>
</gene>
<keyword evidence="8" id="KW-1185">Reference proteome</keyword>
<evidence type="ECO:0000256" key="1">
    <source>
        <dbReference type="ARBA" id="ARBA00001946"/>
    </source>
</evidence>
<evidence type="ECO:0000256" key="5">
    <source>
        <dbReference type="ARBA" id="ARBA00022842"/>
    </source>
</evidence>
<name>A0A5S9IPM8_UABAM</name>
<proteinExistence type="inferred from homology"/>
<evidence type="ECO:0000313" key="7">
    <source>
        <dbReference type="EMBL" id="BBM85306.1"/>
    </source>
</evidence>
<dbReference type="AlphaFoldDB" id="A0A5S9IPM8"/>
<dbReference type="InterPro" id="IPR033749">
    <property type="entry name" value="Polyprenyl_synt_CS"/>
</dbReference>
<dbReference type="RefSeq" id="WP_151969416.1">
    <property type="nucleotide sequence ID" value="NZ_AP019860.1"/>
</dbReference>
<keyword evidence="5" id="KW-0460">Magnesium</keyword>
<dbReference type="EMBL" id="AP019860">
    <property type="protein sequence ID" value="BBM85306.1"/>
    <property type="molecule type" value="Genomic_DNA"/>
</dbReference>
<accession>A0A5S9IPM8</accession>
<evidence type="ECO:0000256" key="4">
    <source>
        <dbReference type="ARBA" id="ARBA00022723"/>
    </source>
</evidence>
<evidence type="ECO:0000256" key="2">
    <source>
        <dbReference type="ARBA" id="ARBA00006706"/>
    </source>
</evidence>
<dbReference type="Pfam" id="PF00348">
    <property type="entry name" value="polyprenyl_synt"/>
    <property type="match status" value="1"/>
</dbReference>
<dbReference type="CDD" id="cd00685">
    <property type="entry name" value="Trans_IPPS_HT"/>
    <property type="match status" value="1"/>
</dbReference>
<dbReference type="GO" id="GO:0004659">
    <property type="term" value="F:prenyltransferase activity"/>
    <property type="evidence" value="ECO:0007669"/>
    <property type="project" value="InterPro"/>
</dbReference>
<evidence type="ECO:0000256" key="6">
    <source>
        <dbReference type="RuleBase" id="RU004466"/>
    </source>
</evidence>
<comment type="cofactor">
    <cofactor evidence="1">
        <name>Mg(2+)</name>
        <dbReference type="ChEBI" id="CHEBI:18420"/>
    </cofactor>
</comment>
<protein>
    <submittedName>
        <fullName evidence="7">Heptaprenyl diphosphate synthase subunit II</fullName>
    </submittedName>
</protein>
<keyword evidence="4" id="KW-0479">Metal-binding</keyword>
<keyword evidence="3 6" id="KW-0808">Transferase</keyword>
<dbReference type="Proteomes" id="UP000326354">
    <property type="component" value="Chromosome"/>
</dbReference>
<dbReference type="InterPro" id="IPR000092">
    <property type="entry name" value="Polyprenyl_synt"/>
</dbReference>
<evidence type="ECO:0000313" key="8">
    <source>
        <dbReference type="Proteomes" id="UP000326354"/>
    </source>
</evidence>
<dbReference type="PANTHER" id="PTHR12001:SF85">
    <property type="entry name" value="SHORT CHAIN ISOPRENYL DIPHOSPHATE SYNTHASE"/>
    <property type="match status" value="1"/>
</dbReference>
<dbReference type="GO" id="GO:0008299">
    <property type="term" value="P:isoprenoid biosynthetic process"/>
    <property type="evidence" value="ECO:0007669"/>
    <property type="project" value="InterPro"/>
</dbReference>
<dbReference type="GO" id="GO:0046872">
    <property type="term" value="F:metal ion binding"/>
    <property type="evidence" value="ECO:0007669"/>
    <property type="project" value="UniProtKB-KW"/>
</dbReference>
<organism evidence="7 8">
    <name type="scientific">Uabimicrobium amorphum</name>
    <dbReference type="NCBI Taxonomy" id="2596890"/>
    <lineage>
        <taxon>Bacteria</taxon>
        <taxon>Pseudomonadati</taxon>
        <taxon>Planctomycetota</taxon>
        <taxon>Candidatus Uabimicrobiia</taxon>
        <taxon>Candidatus Uabimicrobiales</taxon>
        <taxon>Candidatus Uabimicrobiaceae</taxon>
        <taxon>Candidatus Uabimicrobium</taxon>
    </lineage>
</organism>
<dbReference type="OrthoDB" id="9805316at2"/>
<dbReference type="KEGG" id="uam:UABAM_03672"/>
<reference evidence="7 8" key="1">
    <citation type="submission" date="2019-08" db="EMBL/GenBank/DDBJ databases">
        <title>Complete genome sequence of Candidatus Uab amorphum.</title>
        <authorList>
            <person name="Shiratori T."/>
            <person name="Suzuki S."/>
            <person name="Kakizawa Y."/>
            <person name="Ishida K."/>
        </authorList>
    </citation>
    <scope>NUCLEOTIDE SEQUENCE [LARGE SCALE GENOMIC DNA]</scope>
    <source>
        <strain evidence="7 8">SRT547</strain>
    </source>
</reference>
<dbReference type="Gene3D" id="1.10.600.10">
    <property type="entry name" value="Farnesyl Diphosphate Synthase"/>
    <property type="match status" value="1"/>
</dbReference>
<sequence length="349" mass="39528">MANIKLQTVNQSLQLHEYAKKTLPTFHKEIYKFICETTNYDFLRNAAVYSLGIGSANAAQQGKRIRPILGLLLGEKMGVAPSTLMPFAIANEIFHSFLLIHDDIENNDEIRRNRPAVWVKYGKAHGINIGDYLYSKSFEALLQLENKVSAPTLIKLMKLFNTVSLYTGEGQAMDLDAEQAHTINLKTYIDIVLKKTGYYMSLPIVGSAILAQESKDTQDKLAEFGKSVGIAFQIIDDIVDVFEEKGRPIGSDIRSGSKSIIVIYTLKNCTNFERKKLVNILQKKREETLDSEINWSIKLFHKHKAIEFAKDLARQKIKSAQKFCGQVPKTLQDPLQQVTTYMLNKLHKI</sequence>
<dbReference type="SUPFAM" id="SSF48576">
    <property type="entry name" value="Terpenoid synthases"/>
    <property type="match status" value="1"/>
</dbReference>
<evidence type="ECO:0000256" key="3">
    <source>
        <dbReference type="ARBA" id="ARBA00022679"/>
    </source>
</evidence>